<dbReference type="GeneID" id="42800260"/>
<keyword evidence="1" id="KW-0812">Transmembrane</keyword>
<reference evidence="2 5" key="2">
    <citation type="submission" date="2020-08" db="EMBL/GenBank/DDBJ databases">
        <title>Genomic Encyclopedia of Type Strains, Phase IV (KMG-IV): sequencing the most valuable type-strain genomes for metagenomic binning, comparative biology and taxonomic classification.</title>
        <authorList>
            <person name="Goeker M."/>
        </authorList>
    </citation>
    <scope>NUCLEOTIDE SEQUENCE [LARGE SCALE GENOMIC DNA]</scope>
    <source>
        <strain evidence="2 5">DSM 12421</strain>
    </source>
</reference>
<dbReference type="RefSeq" id="WP_156013912.1">
    <property type="nucleotide sequence ID" value="NZ_CP045484.1"/>
</dbReference>
<accession>A0A650CEX8</accession>
<protein>
    <submittedName>
        <fullName evidence="2">Putative membrane protein</fullName>
    </submittedName>
</protein>
<reference evidence="3 4" key="1">
    <citation type="submission" date="2019-10" db="EMBL/GenBank/DDBJ databases">
        <title>Genome Sequences from Six Type Strain Members of the Archaeal Family Sulfolobaceae: Acidianus ambivalens, Acidianus infernus, Metallosphaera prunae, Stygiolobus azoricus, Sulfolobus metallicus, and Sulfurisphaera ohwakuensis.</title>
        <authorList>
            <person name="Counts J.A."/>
            <person name="Kelly R.M."/>
        </authorList>
    </citation>
    <scope>NUCLEOTIDE SEQUENCE [LARGE SCALE GENOMIC DNA]</scope>
    <source>
        <strain evidence="3 4">TA-1</strain>
    </source>
</reference>
<evidence type="ECO:0000313" key="5">
    <source>
        <dbReference type="Proteomes" id="UP000582213"/>
    </source>
</evidence>
<dbReference type="Proteomes" id="UP000582213">
    <property type="component" value="Unassembled WGS sequence"/>
</dbReference>
<dbReference type="EMBL" id="JACHFY010000015">
    <property type="protein sequence ID" value="MBB5254427.1"/>
    <property type="molecule type" value="Genomic_DNA"/>
</dbReference>
<name>A0A650CEX8_SULOH</name>
<feature type="transmembrane region" description="Helical" evidence="1">
    <location>
        <begin position="88"/>
        <end position="107"/>
    </location>
</feature>
<feature type="transmembrane region" description="Helical" evidence="1">
    <location>
        <begin position="113"/>
        <end position="137"/>
    </location>
</feature>
<evidence type="ECO:0000313" key="2">
    <source>
        <dbReference type="EMBL" id="MBB5254427.1"/>
    </source>
</evidence>
<keyword evidence="4" id="KW-1185">Reference proteome</keyword>
<feature type="transmembrane region" description="Helical" evidence="1">
    <location>
        <begin position="46"/>
        <end position="67"/>
    </location>
</feature>
<dbReference type="Proteomes" id="UP000427373">
    <property type="component" value="Chromosome"/>
</dbReference>
<dbReference type="AlphaFoldDB" id="A0A650CEX8"/>
<organism evidence="3 4">
    <name type="scientific">Sulfurisphaera ohwakuensis</name>
    <dbReference type="NCBI Taxonomy" id="69656"/>
    <lineage>
        <taxon>Archaea</taxon>
        <taxon>Thermoproteota</taxon>
        <taxon>Thermoprotei</taxon>
        <taxon>Sulfolobales</taxon>
        <taxon>Sulfolobaceae</taxon>
        <taxon>Sulfurisphaera</taxon>
    </lineage>
</organism>
<sequence>MSHATYTDEERLFKLDKIFFISIIVFIILSFISIFINFITFIIPSITIAIILLIVREYLLLKAIKILRTTREYKVKPKMSLQKKESNTTQIVTFLLIILPLLALYLAPIPINLSIAIGIVSSWPLSNILIQLLFYIIENNFHGKLYSFIVWEEIDQELYVKEYGFKIK</sequence>
<evidence type="ECO:0000256" key="1">
    <source>
        <dbReference type="SAM" id="Phobius"/>
    </source>
</evidence>
<evidence type="ECO:0000313" key="3">
    <source>
        <dbReference type="EMBL" id="QGR16354.1"/>
    </source>
</evidence>
<feature type="transmembrane region" description="Helical" evidence="1">
    <location>
        <begin position="18"/>
        <end position="40"/>
    </location>
</feature>
<evidence type="ECO:0000313" key="4">
    <source>
        <dbReference type="Proteomes" id="UP000427373"/>
    </source>
</evidence>
<keyword evidence="1" id="KW-1133">Transmembrane helix</keyword>
<keyword evidence="1" id="KW-0472">Membrane</keyword>
<gene>
    <name evidence="3" type="ORF">D1869_03400</name>
    <name evidence="2" type="ORF">HNQ62_002201</name>
</gene>
<dbReference type="EMBL" id="CP045484">
    <property type="protein sequence ID" value="QGR16354.1"/>
    <property type="molecule type" value="Genomic_DNA"/>
</dbReference>
<proteinExistence type="predicted"/>
<dbReference type="KEGG" id="soh:D1869_03400"/>
<dbReference type="OrthoDB" id="378725at2157"/>